<dbReference type="AlphaFoldDB" id="A0A1I6NUF9"/>
<dbReference type="Proteomes" id="UP000198785">
    <property type="component" value="Unassembled WGS sequence"/>
</dbReference>
<reference evidence="2 3" key="1">
    <citation type="submission" date="2016-10" db="EMBL/GenBank/DDBJ databases">
        <authorList>
            <person name="de Groot N.N."/>
        </authorList>
    </citation>
    <scope>NUCLEOTIDE SEQUENCE [LARGE SCALE GENOMIC DNA]</scope>
    <source>
        <strain evidence="2 3">DSM 22789</strain>
    </source>
</reference>
<gene>
    <name evidence="2" type="ORF">SAMN05660206_101107</name>
</gene>
<dbReference type="STRING" id="683125.SAMN05660206_101107"/>
<dbReference type="RefSeq" id="WP_139227463.1">
    <property type="nucleotide sequence ID" value="NZ_FOZZ01000001.1"/>
</dbReference>
<evidence type="ECO:0000313" key="2">
    <source>
        <dbReference type="EMBL" id="SFS31573.1"/>
    </source>
</evidence>
<keyword evidence="3" id="KW-1185">Reference proteome</keyword>
<evidence type="ECO:0000313" key="3">
    <source>
        <dbReference type="Proteomes" id="UP000198785"/>
    </source>
</evidence>
<accession>A0A1I6NUF9</accession>
<feature type="signal peptide" evidence="1">
    <location>
        <begin position="1"/>
        <end position="20"/>
    </location>
</feature>
<proteinExistence type="predicted"/>
<organism evidence="2 3">
    <name type="scientific">Sphingobacterium wenxiniae</name>
    <dbReference type="NCBI Taxonomy" id="683125"/>
    <lineage>
        <taxon>Bacteria</taxon>
        <taxon>Pseudomonadati</taxon>
        <taxon>Bacteroidota</taxon>
        <taxon>Sphingobacteriia</taxon>
        <taxon>Sphingobacteriales</taxon>
        <taxon>Sphingobacteriaceae</taxon>
        <taxon>Sphingobacterium</taxon>
    </lineage>
</organism>
<protein>
    <submittedName>
        <fullName evidence="2">Uncharacterized protein</fullName>
    </submittedName>
</protein>
<dbReference type="EMBL" id="FOZZ01000001">
    <property type="protein sequence ID" value="SFS31573.1"/>
    <property type="molecule type" value="Genomic_DNA"/>
</dbReference>
<evidence type="ECO:0000256" key="1">
    <source>
        <dbReference type="SAM" id="SignalP"/>
    </source>
</evidence>
<sequence length="173" mass="20076">MKNRLFVSLLMLFLINIASSQTPLRSGDFTVNGIDYKIGQLELYNNFVFSPNHKIEVPKNPEMVRNNTVPSVEISPRLTNREQLKNMVKSNFTAEQIHQLRKNKEYINLTMFVDSKGKPLYIWFGVDKNTILTIEQLAKVHQTVKTKFVAETASRDNLHLELNSSRLSDRIYF</sequence>
<keyword evidence="1" id="KW-0732">Signal</keyword>
<feature type="chain" id="PRO_5011711224" evidence="1">
    <location>
        <begin position="21"/>
        <end position="173"/>
    </location>
</feature>
<name>A0A1I6NUF9_9SPHI</name>